<dbReference type="PANTHER" id="PTHR45138:SF9">
    <property type="entry name" value="DIGUANYLATE CYCLASE DGCM-RELATED"/>
    <property type="match status" value="1"/>
</dbReference>
<dbReference type="Pfam" id="PF13185">
    <property type="entry name" value="GAF_2"/>
    <property type="match status" value="1"/>
</dbReference>
<dbReference type="InterPro" id="IPR003018">
    <property type="entry name" value="GAF"/>
</dbReference>
<dbReference type="InterPro" id="IPR043128">
    <property type="entry name" value="Rev_trsase/Diguanyl_cyclase"/>
</dbReference>
<reference evidence="2" key="1">
    <citation type="submission" date="2021-11" db="EMBL/GenBank/DDBJ databases">
        <title>Description of a new species Pelosinus isolated from the bottom sediments of Lake Baikal.</title>
        <authorList>
            <person name="Zakharyuk A."/>
        </authorList>
    </citation>
    <scope>NUCLEOTIDE SEQUENCE</scope>
    <source>
        <strain evidence="2">Bkl1</strain>
    </source>
</reference>
<dbReference type="PROSITE" id="PS50887">
    <property type="entry name" value="GGDEF"/>
    <property type="match status" value="1"/>
</dbReference>
<proteinExistence type="predicted"/>
<organism evidence="2 3">
    <name type="scientific">Pelosinus baikalensis</name>
    <dbReference type="NCBI Taxonomy" id="2892015"/>
    <lineage>
        <taxon>Bacteria</taxon>
        <taxon>Bacillati</taxon>
        <taxon>Bacillota</taxon>
        <taxon>Negativicutes</taxon>
        <taxon>Selenomonadales</taxon>
        <taxon>Sporomusaceae</taxon>
        <taxon>Pelosinus</taxon>
    </lineage>
</organism>
<dbReference type="Pfam" id="PF00990">
    <property type="entry name" value="GGDEF"/>
    <property type="match status" value="1"/>
</dbReference>
<evidence type="ECO:0000313" key="3">
    <source>
        <dbReference type="Proteomes" id="UP001165492"/>
    </source>
</evidence>
<dbReference type="SMART" id="SM00065">
    <property type="entry name" value="GAF"/>
    <property type="match status" value="1"/>
</dbReference>
<dbReference type="SMART" id="SM00267">
    <property type="entry name" value="GGDEF"/>
    <property type="match status" value="1"/>
</dbReference>
<dbReference type="Proteomes" id="UP001165492">
    <property type="component" value="Unassembled WGS sequence"/>
</dbReference>
<dbReference type="Gene3D" id="3.30.450.40">
    <property type="match status" value="1"/>
</dbReference>
<dbReference type="InterPro" id="IPR029016">
    <property type="entry name" value="GAF-like_dom_sf"/>
</dbReference>
<dbReference type="Gene3D" id="3.30.70.270">
    <property type="match status" value="1"/>
</dbReference>
<dbReference type="InterPro" id="IPR050469">
    <property type="entry name" value="Diguanylate_Cyclase"/>
</dbReference>
<dbReference type="PANTHER" id="PTHR45138">
    <property type="entry name" value="REGULATORY COMPONENTS OF SENSORY TRANSDUCTION SYSTEM"/>
    <property type="match status" value="1"/>
</dbReference>
<evidence type="ECO:0000313" key="2">
    <source>
        <dbReference type="EMBL" id="MCC5465392.1"/>
    </source>
</evidence>
<evidence type="ECO:0000259" key="1">
    <source>
        <dbReference type="PROSITE" id="PS50887"/>
    </source>
</evidence>
<dbReference type="InterPro" id="IPR029787">
    <property type="entry name" value="Nucleotide_cyclase"/>
</dbReference>
<dbReference type="EMBL" id="JAJHJB010000008">
    <property type="protein sequence ID" value="MCC5465392.1"/>
    <property type="molecule type" value="Genomic_DNA"/>
</dbReference>
<protein>
    <submittedName>
        <fullName evidence="2">Sensor domain-containing diguanylate cyclase</fullName>
    </submittedName>
</protein>
<keyword evidence="3" id="KW-1185">Reference proteome</keyword>
<name>A0ABS8HTE8_9FIRM</name>
<feature type="domain" description="GGDEF" evidence="1">
    <location>
        <begin position="206"/>
        <end position="340"/>
    </location>
</feature>
<comment type="caution">
    <text evidence="2">The sequence shown here is derived from an EMBL/GenBank/DDBJ whole genome shotgun (WGS) entry which is preliminary data.</text>
</comment>
<accession>A0ABS8HTE8</accession>
<dbReference type="NCBIfam" id="TIGR00254">
    <property type="entry name" value="GGDEF"/>
    <property type="match status" value="1"/>
</dbReference>
<sequence>MLSTLPSEEILEKIFFISQRLTSYDGVDDIWEYIAKTALTITRADAVVIRDFNLVSGHLTIVKSYGLSKSYINDPPIRLEEGVIGCVVSESKPYIHSDISQAIEWNTSGLANKEGIRSIVCVPLKGQESSTGAITVMRKKVEPFTEQEVFLLNMFGLQASEAIKIVKLVNSLQQQAMYDYLTQIYNKNALNSVLEKTLLLSKRYSSAMSVIFIDIDNFKMFNDTHGHLLGDKLLCDFAQILKKSCRKSDSIGRFGGEEFVILAPHTNKKKAVAFANKVRKSVEKSTFIGRGNSENHITFSAGISCFPEDGDTVFELLQQADRAMYQSKITGKNKVTSRIDELDIFEVDGRGIIA</sequence>
<gene>
    <name evidence="2" type="ORF">LMF89_08450</name>
</gene>
<dbReference type="SUPFAM" id="SSF55781">
    <property type="entry name" value="GAF domain-like"/>
    <property type="match status" value="1"/>
</dbReference>
<dbReference type="CDD" id="cd01949">
    <property type="entry name" value="GGDEF"/>
    <property type="match status" value="1"/>
</dbReference>
<dbReference type="InterPro" id="IPR000160">
    <property type="entry name" value="GGDEF_dom"/>
</dbReference>
<dbReference type="RefSeq" id="WP_229534645.1">
    <property type="nucleotide sequence ID" value="NZ_JAJHJB010000008.1"/>
</dbReference>
<dbReference type="SUPFAM" id="SSF55073">
    <property type="entry name" value="Nucleotide cyclase"/>
    <property type="match status" value="1"/>
</dbReference>